<gene>
    <name evidence="2" type="ORF">L4H06_09085</name>
</gene>
<dbReference type="Proteomes" id="UP001201397">
    <property type="component" value="Unassembled WGS sequence"/>
</dbReference>
<organism evidence="2 3">
    <name type="scientific">Neisseria lisongii</name>
    <dbReference type="NCBI Taxonomy" id="2912188"/>
    <lineage>
        <taxon>Bacteria</taxon>
        <taxon>Pseudomonadati</taxon>
        <taxon>Pseudomonadota</taxon>
        <taxon>Betaproteobacteria</taxon>
        <taxon>Neisseriales</taxon>
        <taxon>Neisseriaceae</taxon>
        <taxon>Neisseria</taxon>
    </lineage>
</organism>
<accession>A0AAW5APL1</accession>
<name>A0AAW5APL1_9NEIS</name>
<comment type="caution">
    <text evidence="2">The sequence shown here is derived from an EMBL/GenBank/DDBJ whole genome shotgun (WGS) entry which is preliminary data.</text>
</comment>
<evidence type="ECO:0008006" key="4">
    <source>
        <dbReference type="Google" id="ProtNLM"/>
    </source>
</evidence>
<protein>
    <recommendedName>
        <fullName evidence="4">SMI1/KNR4 family protein</fullName>
    </recommendedName>
</protein>
<reference evidence="2" key="1">
    <citation type="submission" date="2022-01" db="EMBL/GenBank/DDBJ databases">
        <title>Neisseria sp. ZJ104.</title>
        <authorList>
            <person name="Yang C."/>
        </authorList>
    </citation>
    <scope>NUCLEOTIDE SEQUENCE</scope>
    <source>
        <strain evidence="2">ZJ104</strain>
    </source>
</reference>
<feature type="transmembrane region" description="Helical" evidence="1">
    <location>
        <begin position="116"/>
        <end position="136"/>
    </location>
</feature>
<evidence type="ECO:0000313" key="3">
    <source>
        <dbReference type="Proteomes" id="UP001201397"/>
    </source>
</evidence>
<dbReference type="RefSeq" id="WP_237093229.1">
    <property type="nucleotide sequence ID" value="NZ_JAKKDL010000014.1"/>
</dbReference>
<dbReference type="AlphaFoldDB" id="A0AAW5APL1"/>
<keyword evidence="1" id="KW-0812">Transmembrane</keyword>
<evidence type="ECO:0000313" key="2">
    <source>
        <dbReference type="EMBL" id="MCF7530376.1"/>
    </source>
</evidence>
<sequence length="139" mass="16086">MGYHVNLYKQDNQVFTAQEIETAADILIKEFRFEKTVDNNGEEFFFYPENDDWVVFGGENFWINTTDDDLIAVFVRFADKLGSNYYVIGDEGEIYTIDGVEYPNDDEEISKPEFSIWNWLQIIILICLTASALLALNGK</sequence>
<proteinExistence type="predicted"/>
<evidence type="ECO:0000256" key="1">
    <source>
        <dbReference type="SAM" id="Phobius"/>
    </source>
</evidence>
<keyword evidence="1" id="KW-1133">Transmembrane helix</keyword>
<dbReference type="EMBL" id="JAKKDL010000014">
    <property type="protein sequence ID" value="MCF7530376.1"/>
    <property type="molecule type" value="Genomic_DNA"/>
</dbReference>
<keyword evidence="1" id="KW-0472">Membrane</keyword>